<gene>
    <name evidence="1" type="ORF">GTP38_19885</name>
</gene>
<dbReference type="EMBL" id="WWCO01000016">
    <property type="protein sequence ID" value="MYM36594.1"/>
    <property type="molecule type" value="Genomic_DNA"/>
</dbReference>
<evidence type="ECO:0000313" key="1">
    <source>
        <dbReference type="EMBL" id="MYM36594.1"/>
    </source>
</evidence>
<comment type="caution">
    <text evidence="1">The sequence shown here is derived from an EMBL/GenBank/DDBJ whole genome shotgun (WGS) entry which is preliminary data.</text>
</comment>
<accession>A0ABW9VD66</accession>
<evidence type="ECO:0000313" key="2">
    <source>
        <dbReference type="Proteomes" id="UP000449678"/>
    </source>
</evidence>
<organism evidence="1 2">
    <name type="scientific">Duganella lactea</name>
    <dbReference type="NCBI Taxonomy" id="2692173"/>
    <lineage>
        <taxon>Bacteria</taxon>
        <taxon>Pseudomonadati</taxon>
        <taxon>Pseudomonadota</taxon>
        <taxon>Betaproteobacteria</taxon>
        <taxon>Burkholderiales</taxon>
        <taxon>Oxalobacteraceae</taxon>
        <taxon>Telluria group</taxon>
        <taxon>Duganella</taxon>
    </lineage>
</organism>
<name>A0ABW9VD66_9BURK</name>
<proteinExistence type="predicted"/>
<keyword evidence="2" id="KW-1185">Reference proteome</keyword>
<sequence length="115" mass="13317">MDTKKAYRLDEPLLIEGEKQNSYSLLPQGTVLYYDKNWDEGHSTYHVYFNFKGDFKSSAVEKAGIDPIWLRTVPADELPKLLSDYPVSVEELTAILKAKRATKHDLVQILRDWKD</sequence>
<dbReference type="Proteomes" id="UP000449678">
    <property type="component" value="Unassembled WGS sequence"/>
</dbReference>
<protein>
    <submittedName>
        <fullName evidence="1">Uncharacterized protein</fullName>
    </submittedName>
</protein>
<reference evidence="1 2" key="1">
    <citation type="submission" date="2019-12" db="EMBL/GenBank/DDBJ databases">
        <title>Novel species isolated from a subtropical stream in China.</title>
        <authorList>
            <person name="Lu H."/>
        </authorList>
    </citation>
    <scope>NUCLEOTIDE SEQUENCE [LARGE SCALE GENOMIC DNA]</scope>
    <source>
        <strain evidence="1 2">FT94W</strain>
    </source>
</reference>
<dbReference type="RefSeq" id="WP_160991952.1">
    <property type="nucleotide sequence ID" value="NZ_WWCO01000016.1"/>
</dbReference>